<proteinExistence type="inferred from homology"/>
<comment type="caution">
    <text evidence="9">The sequence shown here is derived from an EMBL/GenBank/DDBJ whole genome shotgun (WGS) entry which is preliminary data.</text>
</comment>
<feature type="transmembrane region" description="Helical" evidence="8">
    <location>
        <begin position="52"/>
        <end position="74"/>
    </location>
</feature>
<feature type="transmembrane region" description="Helical" evidence="8">
    <location>
        <begin position="112"/>
        <end position="132"/>
    </location>
</feature>
<dbReference type="AlphaFoldDB" id="A0A258HI74"/>
<dbReference type="InterPro" id="IPR000522">
    <property type="entry name" value="ABC_transptr_permease_BtuC"/>
</dbReference>
<keyword evidence="5 8" id="KW-0812">Transmembrane</keyword>
<evidence type="ECO:0000256" key="5">
    <source>
        <dbReference type="ARBA" id="ARBA00022692"/>
    </source>
</evidence>
<evidence type="ECO:0000313" key="9">
    <source>
        <dbReference type="EMBL" id="OYX56304.1"/>
    </source>
</evidence>
<feature type="transmembrane region" description="Helical" evidence="8">
    <location>
        <begin position="232"/>
        <end position="254"/>
    </location>
</feature>
<dbReference type="PANTHER" id="PTHR30472:SF29">
    <property type="entry name" value="VITAMIN B12 IMPORT SYSTEM PERMEASE PROTEIN BTUC"/>
    <property type="match status" value="1"/>
</dbReference>
<evidence type="ECO:0000256" key="2">
    <source>
        <dbReference type="ARBA" id="ARBA00007935"/>
    </source>
</evidence>
<keyword evidence="6 8" id="KW-1133">Transmembrane helix</keyword>
<dbReference type="GO" id="GO:0015889">
    <property type="term" value="P:cobalamin transport"/>
    <property type="evidence" value="ECO:0007669"/>
    <property type="project" value="TreeGrafter"/>
</dbReference>
<feature type="transmembrane region" description="Helical" evidence="8">
    <location>
        <begin position="305"/>
        <end position="323"/>
    </location>
</feature>
<gene>
    <name evidence="9" type="ORF">B7Y86_10150</name>
</gene>
<protein>
    <submittedName>
        <fullName evidence="9">ABC transporter permease</fullName>
    </submittedName>
</protein>
<feature type="transmembrane region" description="Helical" evidence="8">
    <location>
        <begin position="86"/>
        <end position="106"/>
    </location>
</feature>
<dbReference type="Proteomes" id="UP000216147">
    <property type="component" value="Unassembled WGS sequence"/>
</dbReference>
<dbReference type="SUPFAM" id="SSF81345">
    <property type="entry name" value="ABC transporter involved in vitamin B12 uptake, BtuC"/>
    <property type="match status" value="1"/>
</dbReference>
<evidence type="ECO:0000256" key="8">
    <source>
        <dbReference type="SAM" id="Phobius"/>
    </source>
</evidence>
<dbReference type="Pfam" id="PF01032">
    <property type="entry name" value="FecCD"/>
    <property type="match status" value="1"/>
</dbReference>
<name>A0A258HI74_9CAUL</name>
<comment type="subcellular location">
    <subcellularLocation>
        <location evidence="1">Cell membrane</location>
        <topology evidence="1">Multi-pass membrane protein</topology>
    </subcellularLocation>
</comment>
<keyword evidence="7 8" id="KW-0472">Membrane</keyword>
<organism evidence="9 10">
    <name type="scientific">Brevundimonas subvibrioides</name>
    <dbReference type="NCBI Taxonomy" id="74313"/>
    <lineage>
        <taxon>Bacteria</taxon>
        <taxon>Pseudomonadati</taxon>
        <taxon>Pseudomonadota</taxon>
        <taxon>Alphaproteobacteria</taxon>
        <taxon>Caulobacterales</taxon>
        <taxon>Caulobacteraceae</taxon>
        <taxon>Brevundimonas</taxon>
    </lineage>
</organism>
<evidence type="ECO:0000256" key="6">
    <source>
        <dbReference type="ARBA" id="ARBA00022989"/>
    </source>
</evidence>
<dbReference type="InterPro" id="IPR037294">
    <property type="entry name" value="ABC_BtuC-like"/>
</dbReference>
<dbReference type="CDD" id="cd06550">
    <property type="entry name" value="TM_ABC_iron-siderophores_like"/>
    <property type="match status" value="1"/>
</dbReference>
<comment type="similarity">
    <text evidence="2">Belongs to the binding-protein-dependent transport system permease family. FecCD subfamily.</text>
</comment>
<dbReference type="EMBL" id="NCEQ01000008">
    <property type="protein sequence ID" value="OYX56304.1"/>
    <property type="molecule type" value="Genomic_DNA"/>
</dbReference>
<dbReference type="PANTHER" id="PTHR30472">
    <property type="entry name" value="FERRIC ENTEROBACTIN TRANSPORT SYSTEM PERMEASE PROTEIN"/>
    <property type="match status" value="1"/>
</dbReference>
<evidence type="ECO:0000256" key="1">
    <source>
        <dbReference type="ARBA" id="ARBA00004651"/>
    </source>
</evidence>
<evidence type="ECO:0000313" key="10">
    <source>
        <dbReference type="Proteomes" id="UP000216147"/>
    </source>
</evidence>
<feature type="transmembrane region" description="Helical" evidence="8">
    <location>
        <begin position="139"/>
        <end position="161"/>
    </location>
</feature>
<accession>A0A258HI74</accession>
<dbReference type="GO" id="GO:0005886">
    <property type="term" value="C:plasma membrane"/>
    <property type="evidence" value="ECO:0007669"/>
    <property type="project" value="UniProtKB-SubCell"/>
</dbReference>
<feature type="transmembrane region" description="Helical" evidence="8">
    <location>
        <begin position="274"/>
        <end position="293"/>
    </location>
</feature>
<dbReference type="Gene3D" id="1.10.3470.10">
    <property type="entry name" value="ABC transporter involved in vitamin B12 uptake, BtuC"/>
    <property type="match status" value="1"/>
</dbReference>
<keyword evidence="4" id="KW-1003">Cell membrane</keyword>
<sequence>MRPISRPLLYAGLLVLLVILSGISLIAGKVWVPVSAWTQPDIDPRWAIVFELRLPRTVLCILVGAALGLSGAVLQGYTRNPLADPGVLGVSAMAALGAVLTLYYGVTAYAPWALPVAAISGALIGVAILMLLSGSASSLVTFILAGAILNILSSAGVSLALSLAPNPWAVNEIVDWLMGSLADRSFEEVKMALPLIAIGCGLLLTTGRALDALTLGEIGARSLGISMPKTRWVLALGVGLAAGASVAVTGVIGFVGLVTPHLLRPLVGARPGALLVPSILGGAVIVLAGDILVRMTPAAGEVKLGVAMAALGAPFFLVLLLRLRRKIA</sequence>
<dbReference type="GO" id="GO:0022857">
    <property type="term" value="F:transmembrane transporter activity"/>
    <property type="evidence" value="ECO:0007669"/>
    <property type="project" value="InterPro"/>
</dbReference>
<evidence type="ECO:0000256" key="7">
    <source>
        <dbReference type="ARBA" id="ARBA00023136"/>
    </source>
</evidence>
<evidence type="ECO:0000256" key="3">
    <source>
        <dbReference type="ARBA" id="ARBA00022448"/>
    </source>
</evidence>
<evidence type="ECO:0000256" key="4">
    <source>
        <dbReference type="ARBA" id="ARBA00022475"/>
    </source>
</evidence>
<reference evidence="9 10" key="1">
    <citation type="submission" date="2017-03" db="EMBL/GenBank/DDBJ databases">
        <title>Lifting the veil on microbial sulfur biogeochemistry in mining wastewaters.</title>
        <authorList>
            <person name="Kantor R.S."/>
            <person name="Colenbrander Nelson T."/>
            <person name="Marshall S."/>
            <person name="Bennett D."/>
            <person name="Apte S."/>
            <person name="Camacho D."/>
            <person name="Thomas B.C."/>
            <person name="Warren L.A."/>
            <person name="Banfield J.F."/>
        </authorList>
    </citation>
    <scope>NUCLEOTIDE SEQUENCE [LARGE SCALE GENOMIC DNA]</scope>
    <source>
        <strain evidence="9">32-68-21</strain>
    </source>
</reference>
<keyword evidence="3" id="KW-0813">Transport</keyword>